<organism evidence="1 2">
    <name type="scientific">Microvirga lotononidis</name>
    <dbReference type="NCBI Taxonomy" id="864069"/>
    <lineage>
        <taxon>Bacteria</taxon>
        <taxon>Pseudomonadati</taxon>
        <taxon>Pseudomonadota</taxon>
        <taxon>Alphaproteobacteria</taxon>
        <taxon>Hyphomicrobiales</taxon>
        <taxon>Methylobacteriaceae</taxon>
        <taxon>Microvirga</taxon>
    </lineage>
</organism>
<dbReference type="PATRIC" id="fig|864069.3.peg.2974"/>
<dbReference type="STRING" id="864069.MicloDRAFT_00027500"/>
<dbReference type="HOGENOM" id="CLU_1813587_0_0_5"/>
<reference evidence="1 2" key="1">
    <citation type="submission" date="2012-02" db="EMBL/GenBank/DDBJ databases">
        <title>Improved High-Quality Draft sequence of Microvirga sp. WSM3557.</title>
        <authorList>
            <consortium name="US DOE Joint Genome Institute"/>
            <person name="Lucas S."/>
            <person name="Han J."/>
            <person name="Lapidus A."/>
            <person name="Cheng J.-F."/>
            <person name="Goodwin L."/>
            <person name="Pitluck S."/>
            <person name="Peters L."/>
            <person name="Zhang X."/>
            <person name="Detter J.C."/>
            <person name="Han C."/>
            <person name="Tapia R."/>
            <person name="Land M."/>
            <person name="Hauser L."/>
            <person name="Kyrpides N."/>
            <person name="Ivanova N."/>
            <person name="Pagani I."/>
            <person name="Brau L."/>
            <person name="Yates R."/>
            <person name="O'Hara G."/>
            <person name="Rui T."/>
            <person name="Howieson J."/>
            <person name="Reeve W."/>
            <person name="Woyke T."/>
        </authorList>
    </citation>
    <scope>NUCLEOTIDE SEQUENCE [LARGE SCALE GENOMIC DNA]</scope>
    <source>
        <strain evidence="1 2">WSM3557</strain>
    </source>
</reference>
<protein>
    <submittedName>
        <fullName evidence="1">Uncharacterized protein</fullName>
    </submittedName>
</protein>
<evidence type="ECO:0000313" key="1">
    <source>
        <dbReference type="EMBL" id="EIM28612.1"/>
    </source>
</evidence>
<dbReference type="RefSeq" id="WP_009491903.1">
    <property type="nucleotide sequence ID" value="NZ_CP141049.1"/>
</dbReference>
<dbReference type="AlphaFoldDB" id="I4YXC0"/>
<keyword evidence="2" id="KW-1185">Reference proteome</keyword>
<gene>
    <name evidence="1" type="ORF">MicloDRAFT_00027500</name>
</gene>
<sequence>MFSDGTGKLAIGVAHDTYDRPLPFAEAQRSVLGYEIYTMRHAVEAEREIAGDLKAIADNGFALYQKFQGLEFDHRIFTTAQISEIRPNGHVVLRLTLRGSRKHYEATVGARLLERRIEEAKKRAAPQAARPEPVGQTALFLA</sequence>
<name>I4YXC0_9HYPH</name>
<accession>I4YXC0</accession>
<dbReference type="OrthoDB" id="9872880at2"/>
<evidence type="ECO:0000313" key="2">
    <source>
        <dbReference type="Proteomes" id="UP000003947"/>
    </source>
</evidence>
<dbReference type="Proteomes" id="UP000003947">
    <property type="component" value="Unassembled WGS sequence"/>
</dbReference>
<dbReference type="EMBL" id="JH660644">
    <property type="protein sequence ID" value="EIM28612.1"/>
    <property type="molecule type" value="Genomic_DNA"/>
</dbReference>
<proteinExistence type="predicted"/>